<gene>
    <name evidence="3" type="primary">dprA</name>
    <name evidence="3" type="ORF">IAA96_05870</name>
</gene>
<dbReference type="GO" id="GO:0009294">
    <property type="term" value="P:DNA-mediated transformation"/>
    <property type="evidence" value="ECO:0007669"/>
    <property type="project" value="InterPro"/>
</dbReference>
<dbReference type="EMBL" id="JADIMS010000107">
    <property type="protein sequence ID" value="MBO8450617.1"/>
    <property type="molecule type" value="Genomic_DNA"/>
</dbReference>
<reference evidence="3" key="2">
    <citation type="journal article" date="2021" name="PeerJ">
        <title>Extensive microbial diversity within the chicken gut microbiome revealed by metagenomics and culture.</title>
        <authorList>
            <person name="Gilroy R."/>
            <person name="Ravi A."/>
            <person name="Getino M."/>
            <person name="Pursley I."/>
            <person name="Horton D.L."/>
            <person name="Alikhan N.F."/>
            <person name="Baker D."/>
            <person name="Gharbi K."/>
            <person name="Hall N."/>
            <person name="Watson M."/>
            <person name="Adriaenssens E.M."/>
            <person name="Foster-Nyarko E."/>
            <person name="Jarju S."/>
            <person name="Secka A."/>
            <person name="Antonio M."/>
            <person name="Oren A."/>
            <person name="Chaudhuri R.R."/>
            <person name="La Ragione R."/>
            <person name="Hildebrand F."/>
            <person name="Pallen M.J."/>
        </authorList>
    </citation>
    <scope>NUCLEOTIDE SEQUENCE</scope>
    <source>
        <strain evidence="3">B3-4054</strain>
    </source>
</reference>
<proteinExistence type="inferred from homology"/>
<protein>
    <submittedName>
        <fullName evidence="3">DNA-protecting protein DprA</fullName>
    </submittedName>
</protein>
<evidence type="ECO:0000256" key="1">
    <source>
        <dbReference type="ARBA" id="ARBA00006525"/>
    </source>
</evidence>
<dbReference type="PANTHER" id="PTHR43022:SF1">
    <property type="entry name" value="PROTEIN SMF"/>
    <property type="match status" value="1"/>
</dbReference>
<dbReference type="NCBIfam" id="TIGR00732">
    <property type="entry name" value="dprA"/>
    <property type="match status" value="1"/>
</dbReference>
<organism evidence="3 4">
    <name type="scientific">Candidatus Avitreponema avistercoris</name>
    <dbReference type="NCBI Taxonomy" id="2840705"/>
    <lineage>
        <taxon>Bacteria</taxon>
        <taxon>Pseudomonadati</taxon>
        <taxon>Spirochaetota</taxon>
        <taxon>Spirochaetia</taxon>
        <taxon>Spirochaetales</taxon>
        <taxon>Candidatus Avitreponema</taxon>
    </lineage>
</organism>
<feature type="domain" description="Smf/DprA SLOG" evidence="2">
    <location>
        <begin position="81"/>
        <end position="286"/>
    </location>
</feature>
<accession>A0A9D9HHU0</accession>
<evidence type="ECO:0000259" key="2">
    <source>
        <dbReference type="Pfam" id="PF02481"/>
    </source>
</evidence>
<dbReference type="Pfam" id="PF02481">
    <property type="entry name" value="DNA_processg_A"/>
    <property type="match status" value="1"/>
</dbReference>
<dbReference type="AlphaFoldDB" id="A0A9D9HHU0"/>
<sequence length="292" mass="31085">MAPIEILVLLADFPGLRSKERLFLAEKLDNMEELAVLSSIEGLSLFLGRTPEFPLPSKAELEERCGRRMEQMRRFGIGFTHFLSAEYPPLLREIHDPPYGIFFRGTLPDGGMPLVSMVGTRAPSGDGVSAAFSLAEDLGRHGVPVVSGLAFGIDAFSHKGNLSGGGCSVAVLACGVDILYPRGNSRLAGKLLENGGCILSEYPPGAGPLKYRFPQRNRIISGLSRSVVMVEAPEKSGALITADFALEQGRDLFVHRGSLASKRNGGGRKLFAQGAPAVASAADVFASWGRAG</sequence>
<dbReference type="PANTHER" id="PTHR43022">
    <property type="entry name" value="PROTEIN SMF"/>
    <property type="match status" value="1"/>
</dbReference>
<comment type="similarity">
    <text evidence="1">Belongs to the DprA/Smf family.</text>
</comment>
<name>A0A9D9HHU0_9SPIR</name>
<comment type="caution">
    <text evidence="3">The sequence shown here is derived from an EMBL/GenBank/DDBJ whole genome shotgun (WGS) entry which is preliminary data.</text>
</comment>
<dbReference type="InterPro" id="IPR003488">
    <property type="entry name" value="DprA"/>
</dbReference>
<reference evidence="3" key="1">
    <citation type="submission" date="2020-10" db="EMBL/GenBank/DDBJ databases">
        <authorList>
            <person name="Gilroy R."/>
        </authorList>
    </citation>
    <scope>NUCLEOTIDE SEQUENCE</scope>
    <source>
        <strain evidence="3">B3-4054</strain>
    </source>
</reference>
<evidence type="ECO:0000313" key="4">
    <source>
        <dbReference type="Proteomes" id="UP000823616"/>
    </source>
</evidence>
<dbReference type="SUPFAM" id="SSF102405">
    <property type="entry name" value="MCP/YpsA-like"/>
    <property type="match status" value="1"/>
</dbReference>
<dbReference type="Gene3D" id="3.40.50.450">
    <property type="match status" value="1"/>
</dbReference>
<dbReference type="Proteomes" id="UP000823616">
    <property type="component" value="Unassembled WGS sequence"/>
</dbReference>
<evidence type="ECO:0000313" key="3">
    <source>
        <dbReference type="EMBL" id="MBO8450617.1"/>
    </source>
</evidence>
<dbReference type="InterPro" id="IPR057666">
    <property type="entry name" value="DrpA_SLOG"/>
</dbReference>